<feature type="domain" description="7,8-dihydro-6-hydroxymethylpterin-pyrophosphokinase" evidence="9">
    <location>
        <begin position="88"/>
        <end position="99"/>
    </location>
</feature>
<evidence type="ECO:0000256" key="1">
    <source>
        <dbReference type="ARBA" id="ARBA00000198"/>
    </source>
</evidence>
<comment type="caution">
    <text evidence="10">The sequence shown here is derived from an EMBL/GenBank/DDBJ whole genome shotgun (WGS) entry which is preliminary data.</text>
</comment>
<dbReference type="Proteomes" id="UP000218689">
    <property type="component" value="Unassembled WGS sequence"/>
</dbReference>
<gene>
    <name evidence="10" type="ORF">RsY01_2038</name>
</gene>
<dbReference type="NCBIfam" id="TIGR01498">
    <property type="entry name" value="folK"/>
    <property type="match status" value="1"/>
</dbReference>
<keyword evidence="5" id="KW-0547">Nucleotide-binding</keyword>
<dbReference type="PANTHER" id="PTHR43071:SF1">
    <property type="entry name" value="2-AMINO-4-HYDROXY-6-HYDROXYMETHYLDIHYDROPTERIDINE PYROPHOSPHOKINASE"/>
    <property type="match status" value="1"/>
</dbReference>
<sequence length="171" mass="19428">MPKVYLSIGTNLGDRHANLQTAFDKLAQLYPVLGVSKIYETQPVGEVVQDDFYNIALALEVPESLKPEVLLTQTQQIEKDMKRIKTIHWGPRTIDLDILLFGDVRLVSEQLTIPHAEMANRRFVLQPLLEVAEQISDVAVVKETRDLLDKTADQNWVQPTTYTITYTHLTA</sequence>
<dbReference type="GO" id="GO:0005524">
    <property type="term" value="F:ATP binding"/>
    <property type="evidence" value="ECO:0007669"/>
    <property type="project" value="UniProtKB-KW"/>
</dbReference>
<dbReference type="PROSITE" id="PS00794">
    <property type="entry name" value="HPPK"/>
    <property type="match status" value="1"/>
</dbReference>
<keyword evidence="4" id="KW-0808">Transferase</keyword>
<evidence type="ECO:0000313" key="10">
    <source>
        <dbReference type="EMBL" id="GAX48415.1"/>
    </source>
</evidence>
<dbReference type="SUPFAM" id="SSF55083">
    <property type="entry name" value="6-hydroxymethyl-7,8-dihydropterin pyrophosphokinase, HPPK"/>
    <property type="match status" value="1"/>
</dbReference>
<dbReference type="GO" id="GO:0016301">
    <property type="term" value="F:kinase activity"/>
    <property type="evidence" value="ECO:0007669"/>
    <property type="project" value="UniProtKB-KW"/>
</dbReference>
<evidence type="ECO:0000256" key="3">
    <source>
        <dbReference type="ARBA" id="ARBA00013253"/>
    </source>
</evidence>
<evidence type="ECO:0000256" key="5">
    <source>
        <dbReference type="ARBA" id="ARBA00022741"/>
    </source>
</evidence>
<dbReference type="CDD" id="cd00483">
    <property type="entry name" value="HPPK"/>
    <property type="match status" value="1"/>
</dbReference>
<dbReference type="Gene3D" id="3.30.70.560">
    <property type="entry name" value="7,8-Dihydro-6-hydroxymethylpterin-pyrophosphokinase HPPK"/>
    <property type="match status" value="1"/>
</dbReference>
<keyword evidence="11" id="KW-1185">Reference proteome</keyword>
<evidence type="ECO:0000256" key="8">
    <source>
        <dbReference type="ARBA" id="ARBA00022909"/>
    </source>
</evidence>
<dbReference type="GO" id="GO:0003848">
    <property type="term" value="F:2-amino-4-hydroxy-6-hydroxymethyldihydropteridine diphosphokinase activity"/>
    <property type="evidence" value="ECO:0007669"/>
    <property type="project" value="UniProtKB-EC"/>
</dbReference>
<dbReference type="AlphaFoldDB" id="A0A224XFM9"/>
<dbReference type="InterPro" id="IPR035907">
    <property type="entry name" value="Hppk_sf"/>
</dbReference>
<evidence type="ECO:0000313" key="11">
    <source>
        <dbReference type="Proteomes" id="UP000218689"/>
    </source>
</evidence>
<organism evidence="10 11">
    <name type="scientific">Pseudolactococcus reticulitermitis</name>
    <dbReference type="NCBI Taxonomy" id="2025039"/>
    <lineage>
        <taxon>Bacteria</taxon>
        <taxon>Bacillati</taxon>
        <taxon>Bacillota</taxon>
        <taxon>Bacilli</taxon>
        <taxon>Lactobacillales</taxon>
        <taxon>Streptococcaceae</taxon>
        <taxon>Pseudolactococcus</taxon>
    </lineage>
</organism>
<dbReference type="EMBL" id="BEDT01000007">
    <property type="protein sequence ID" value="GAX48415.1"/>
    <property type="molecule type" value="Genomic_DNA"/>
</dbReference>
<comment type="pathway">
    <text evidence="2">Cofactor biosynthesis; tetrahydrofolate biosynthesis; 2-amino-4-hydroxy-6-hydroxymethyl-7,8-dihydropteridine diphosphate from 7,8-dihydroneopterin triphosphate: step 4/4.</text>
</comment>
<dbReference type="RefSeq" id="WP_094785429.1">
    <property type="nucleotide sequence ID" value="NZ_BEDT01000007.1"/>
</dbReference>
<dbReference type="InterPro" id="IPR000550">
    <property type="entry name" value="Hppk"/>
</dbReference>
<dbReference type="GO" id="GO:0046654">
    <property type="term" value="P:tetrahydrofolate biosynthetic process"/>
    <property type="evidence" value="ECO:0007669"/>
    <property type="project" value="UniProtKB-UniPathway"/>
</dbReference>
<protein>
    <recommendedName>
        <fullName evidence="3">2-amino-4-hydroxy-6-hydroxymethyldihydropteridine diphosphokinase</fullName>
        <ecNumber evidence="3">2.7.6.3</ecNumber>
    </recommendedName>
</protein>
<name>A0A224XFM9_9LACT</name>
<keyword evidence="8" id="KW-0289">Folate biosynthesis</keyword>
<accession>A0A224XFM9</accession>
<evidence type="ECO:0000256" key="7">
    <source>
        <dbReference type="ARBA" id="ARBA00022840"/>
    </source>
</evidence>
<reference evidence="11" key="1">
    <citation type="submission" date="2017-08" db="EMBL/GenBank/DDBJ databases">
        <title>Draft genome sequence of Lactococcus sp. strain Rs-Y01, isolated from the gut of the lower termite Reticulitermes speratus.</title>
        <authorList>
            <person name="Ohkuma M."/>
            <person name="Yuki M."/>
        </authorList>
    </citation>
    <scope>NUCLEOTIDE SEQUENCE [LARGE SCALE GENOMIC DNA]</scope>
    <source>
        <strain evidence="11">Rs-Y01</strain>
    </source>
</reference>
<dbReference type="GO" id="GO:0046656">
    <property type="term" value="P:folic acid biosynthetic process"/>
    <property type="evidence" value="ECO:0007669"/>
    <property type="project" value="UniProtKB-KW"/>
</dbReference>
<evidence type="ECO:0000256" key="4">
    <source>
        <dbReference type="ARBA" id="ARBA00022679"/>
    </source>
</evidence>
<dbReference type="Pfam" id="PF01288">
    <property type="entry name" value="HPPK"/>
    <property type="match status" value="1"/>
</dbReference>
<evidence type="ECO:0000256" key="2">
    <source>
        <dbReference type="ARBA" id="ARBA00005051"/>
    </source>
</evidence>
<dbReference type="EC" id="2.7.6.3" evidence="3"/>
<keyword evidence="6 10" id="KW-0418">Kinase</keyword>
<keyword evidence="7" id="KW-0067">ATP-binding</keyword>
<evidence type="ECO:0000259" key="9">
    <source>
        <dbReference type="PROSITE" id="PS00794"/>
    </source>
</evidence>
<dbReference type="UniPathway" id="UPA00077">
    <property type="reaction ID" value="UER00155"/>
</dbReference>
<dbReference type="PANTHER" id="PTHR43071">
    <property type="entry name" value="2-AMINO-4-HYDROXY-6-HYDROXYMETHYLDIHYDROPTERIDINE PYROPHOSPHOKINASE"/>
    <property type="match status" value="1"/>
</dbReference>
<comment type="catalytic activity">
    <reaction evidence="1">
        <text>6-hydroxymethyl-7,8-dihydropterin + ATP = (7,8-dihydropterin-6-yl)methyl diphosphate + AMP + H(+)</text>
        <dbReference type="Rhea" id="RHEA:11412"/>
        <dbReference type="ChEBI" id="CHEBI:15378"/>
        <dbReference type="ChEBI" id="CHEBI:30616"/>
        <dbReference type="ChEBI" id="CHEBI:44841"/>
        <dbReference type="ChEBI" id="CHEBI:72950"/>
        <dbReference type="ChEBI" id="CHEBI:456215"/>
        <dbReference type="EC" id="2.7.6.3"/>
    </reaction>
</comment>
<dbReference type="OrthoDB" id="9808041at2"/>
<evidence type="ECO:0000256" key="6">
    <source>
        <dbReference type="ARBA" id="ARBA00022777"/>
    </source>
</evidence>
<proteinExistence type="predicted"/>